<dbReference type="Gene3D" id="1.20.1250.20">
    <property type="entry name" value="MFS general substrate transporter like domains"/>
    <property type="match status" value="1"/>
</dbReference>
<feature type="transmembrane region" description="Helical" evidence="6">
    <location>
        <begin position="129"/>
        <end position="154"/>
    </location>
</feature>
<dbReference type="GO" id="GO:0005886">
    <property type="term" value="C:plasma membrane"/>
    <property type="evidence" value="ECO:0007669"/>
    <property type="project" value="UniProtKB-SubCell"/>
</dbReference>
<keyword evidence="3 6" id="KW-0812">Transmembrane</keyword>
<dbReference type="GO" id="GO:0022857">
    <property type="term" value="F:transmembrane transporter activity"/>
    <property type="evidence" value="ECO:0007669"/>
    <property type="project" value="InterPro"/>
</dbReference>
<comment type="caution">
    <text evidence="7">The sequence shown here is derived from an EMBL/GenBank/DDBJ whole genome shotgun (WGS) entry which is preliminary data.</text>
</comment>
<proteinExistence type="predicted"/>
<feature type="non-terminal residue" evidence="7">
    <location>
        <position position="1"/>
    </location>
</feature>
<accession>A0A5T1TV92</accession>
<feature type="transmembrane region" description="Helical" evidence="6">
    <location>
        <begin position="231"/>
        <end position="254"/>
    </location>
</feature>
<feature type="transmembrane region" description="Helical" evidence="6">
    <location>
        <begin position="174"/>
        <end position="193"/>
    </location>
</feature>
<feature type="transmembrane region" description="Helical" evidence="6">
    <location>
        <begin position="266"/>
        <end position="286"/>
    </location>
</feature>
<dbReference type="EMBL" id="AACPZM010000175">
    <property type="protein sequence ID" value="EAL6436308.1"/>
    <property type="molecule type" value="Genomic_DNA"/>
</dbReference>
<comment type="subcellular location">
    <subcellularLocation>
        <location evidence="1">Cell membrane</location>
        <topology evidence="1">Multi-pass membrane protein</topology>
    </subcellularLocation>
</comment>
<feature type="transmembrane region" description="Helical" evidence="6">
    <location>
        <begin position="77"/>
        <end position="108"/>
    </location>
</feature>
<evidence type="ECO:0000256" key="2">
    <source>
        <dbReference type="ARBA" id="ARBA00022475"/>
    </source>
</evidence>
<feature type="transmembrane region" description="Helical" evidence="6">
    <location>
        <begin position="39"/>
        <end position="57"/>
    </location>
</feature>
<dbReference type="PANTHER" id="PTHR23513">
    <property type="entry name" value="INTEGRAL MEMBRANE EFFLUX PROTEIN-RELATED"/>
    <property type="match status" value="1"/>
</dbReference>
<name>A0A5T1TV92_CAMJU</name>
<sequence length="298" mass="33392">IYGLIPFLLIAFINAFVDLGHKIIIQNTIYKAYEGSEQLFLNAIVNALILLPFILMLSPSGFLADKYPKNIVMKISAIFNVILTLIICICYYSGAFWMAFIFTFIMGAQAAIYSPSKYGFIKELVGKDFLAMGNGVINAVSIVAILAGMALFSLSFESLYSSMYNQTDEILKEVAPLGIVLILFSCIEVFFACRLPKLKQTNKDLVFNKKDYIRGKLLINNLKLVFKNKTIWFCIIGISFFWAISQLYLVSFPVFAKNELFIENTFYVQISLAFSGIGVILGSLVAGKFSKNYIELGL</sequence>
<reference evidence="7" key="1">
    <citation type="submission" date="2018-07" db="EMBL/GenBank/DDBJ databases">
        <authorList>
            <consortium name="NARMS: The National Antimicrobial Resistance Monitoring System"/>
        </authorList>
    </citation>
    <scope>NUCLEOTIDE SEQUENCE</scope>
    <source>
        <strain evidence="7">CVM N17C319</strain>
    </source>
</reference>
<evidence type="ECO:0000256" key="5">
    <source>
        <dbReference type="ARBA" id="ARBA00023136"/>
    </source>
</evidence>
<dbReference type="Pfam" id="PF07690">
    <property type="entry name" value="MFS_1"/>
    <property type="match status" value="1"/>
</dbReference>
<dbReference type="PANTHER" id="PTHR23513:SF6">
    <property type="entry name" value="MAJOR FACILITATOR SUPERFAMILY ASSOCIATED DOMAIN-CONTAINING PROTEIN"/>
    <property type="match status" value="1"/>
</dbReference>
<protein>
    <submittedName>
        <fullName evidence="7">MFS transporter</fullName>
    </submittedName>
</protein>
<keyword evidence="4 6" id="KW-1133">Transmembrane helix</keyword>
<keyword evidence="5 6" id="KW-0472">Membrane</keyword>
<gene>
    <name evidence="7" type="ORF">DSW11_08995</name>
</gene>
<evidence type="ECO:0000256" key="1">
    <source>
        <dbReference type="ARBA" id="ARBA00004651"/>
    </source>
</evidence>
<evidence type="ECO:0000313" key="7">
    <source>
        <dbReference type="EMBL" id="EAL6436308.1"/>
    </source>
</evidence>
<feature type="non-terminal residue" evidence="7">
    <location>
        <position position="298"/>
    </location>
</feature>
<dbReference type="AlphaFoldDB" id="A0A5T1TV92"/>
<organism evidence="7">
    <name type="scientific">Campylobacter jejuni</name>
    <dbReference type="NCBI Taxonomy" id="197"/>
    <lineage>
        <taxon>Bacteria</taxon>
        <taxon>Pseudomonadati</taxon>
        <taxon>Campylobacterota</taxon>
        <taxon>Epsilonproteobacteria</taxon>
        <taxon>Campylobacterales</taxon>
        <taxon>Campylobacteraceae</taxon>
        <taxon>Campylobacter</taxon>
    </lineage>
</organism>
<dbReference type="InterPro" id="IPR036259">
    <property type="entry name" value="MFS_trans_sf"/>
</dbReference>
<evidence type="ECO:0000256" key="4">
    <source>
        <dbReference type="ARBA" id="ARBA00022989"/>
    </source>
</evidence>
<evidence type="ECO:0000256" key="6">
    <source>
        <dbReference type="SAM" id="Phobius"/>
    </source>
</evidence>
<feature type="transmembrane region" description="Helical" evidence="6">
    <location>
        <begin position="6"/>
        <end position="27"/>
    </location>
</feature>
<keyword evidence="2" id="KW-1003">Cell membrane</keyword>
<dbReference type="InterPro" id="IPR011701">
    <property type="entry name" value="MFS"/>
</dbReference>
<evidence type="ECO:0000256" key="3">
    <source>
        <dbReference type="ARBA" id="ARBA00022692"/>
    </source>
</evidence>
<dbReference type="SUPFAM" id="SSF103473">
    <property type="entry name" value="MFS general substrate transporter"/>
    <property type="match status" value="1"/>
</dbReference>